<dbReference type="PANTHER" id="PTHR42748">
    <property type="entry name" value="NITROGEN METABOLITE REPRESSION PROTEIN NMRA FAMILY MEMBER"/>
    <property type="match status" value="1"/>
</dbReference>
<proteinExistence type="inferred from homology"/>
<reference evidence="5" key="1">
    <citation type="submission" date="2021-01" db="EMBL/GenBank/DDBJ databases">
        <authorList>
            <person name="Corre E."/>
            <person name="Pelletier E."/>
            <person name="Niang G."/>
            <person name="Scheremetjew M."/>
            <person name="Finn R."/>
            <person name="Kale V."/>
            <person name="Holt S."/>
            <person name="Cochrane G."/>
            <person name="Meng A."/>
            <person name="Brown T."/>
            <person name="Cohen L."/>
        </authorList>
    </citation>
    <scope>NUCLEOTIDE SEQUENCE</scope>
    <source>
        <strain evidence="5">CCMP2084</strain>
    </source>
</reference>
<dbReference type="Gene3D" id="3.90.25.10">
    <property type="entry name" value="UDP-galactose 4-epimerase, domain 1"/>
    <property type="match status" value="1"/>
</dbReference>
<evidence type="ECO:0000256" key="2">
    <source>
        <dbReference type="ARBA" id="ARBA00022857"/>
    </source>
</evidence>
<dbReference type="PANTHER" id="PTHR42748:SF30">
    <property type="entry name" value="NMRA-LIKE DOMAIN-CONTAINING PROTEIN"/>
    <property type="match status" value="1"/>
</dbReference>
<dbReference type="SUPFAM" id="SSF51735">
    <property type="entry name" value="NAD(P)-binding Rossmann-fold domains"/>
    <property type="match status" value="1"/>
</dbReference>
<accession>A0A7S2XRE1</accession>
<dbReference type="AlphaFoldDB" id="A0A7S2XRE1"/>
<evidence type="ECO:0000256" key="3">
    <source>
        <dbReference type="ARBA" id="ARBA00023002"/>
    </source>
</evidence>
<dbReference type="CDD" id="cd05251">
    <property type="entry name" value="NmrA_like_SDR_a"/>
    <property type="match status" value="1"/>
</dbReference>
<organism evidence="5">
    <name type="scientific">Attheya septentrionalis</name>
    <dbReference type="NCBI Taxonomy" id="420275"/>
    <lineage>
        <taxon>Eukaryota</taxon>
        <taxon>Sar</taxon>
        <taxon>Stramenopiles</taxon>
        <taxon>Ochrophyta</taxon>
        <taxon>Bacillariophyta</taxon>
        <taxon>Coscinodiscophyceae</taxon>
        <taxon>Chaetocerotophycidae</taxon>
        <taxon>Chaetocerotales</taxon>
        <taxon>Attheyaceae</taxon>
        <taxon>Attheya</taxon>
    </lineage>
</organism>
<name>A0A7S2XRE1_9STRA</name>
<protein>
    <recommendedName>
        <fullName evidence="4">NmrA-like domain-containing protein</fullName>
    </recommendedName>
</protein>
<dbReference type="InterPro" id="IPR036291">
    <property type="entry name" value="NAD(P)-bd_dom_sf"/>
</dbReference>
<evidence type="ECO:0000256" key="1">
    <source>
        <dbReference type="ARBA" id="ARBA00006328"/>
    </source>
</evidence>
<comment type="similarity">
    <text evidence="1">Belongs to the NmrA-type oxidoreductase family.</text>
</comment>
<dbReference type="InterPro" id="IPR008030">
    <property type="entry name" value="NmrA-like"/>
</dbReference>
<dbReference type="InterPro" id="IPR051164">
    <property type="entry name" value="NmrA-like_oxidored"/>
</dbReference>
<feature type="domain" description="NmrA-like" evidence="4">
    <location>
        <begin position="7"/>
        <end position="308"/>
    </location>
</feature>
<dbReference type="EMBL" id="HBHQ01021984">
    <property type="protein sequence ID" value="CAD9823021.1"/>
    <property type="molecule type" value="Transcribed_RNA"/>
</dbReference>
<dbReference type="Gene3D" id="3.40.50.720">
    <property type="entry name" value="NAD(P)-binding Rossmann-like Domain"/>
    <property type="match status" value="1"/>
</dbReference>
<dbReference type="GO" id="GO:0005634">
    <property type="term" value="C:nucleus"/>
    <property type="evidence" value="ECO:0007669"/>
    <property type="project" value="TreeGrafter"/>
</dbReference>
<keyword evidence="3" id="KW-0560">Oxidoreductase</keyword>
<evidence type="ECO:0000259" key="4">
    <source>
        <dbReference type="Pfam" id="PF05368"/>
    </source>
</evidence>
<dbReference type="Pfam" id="PF05368">
    <property type="entry name" value="NmrA"/>
    <property type="match status" value="1"/>
</dbReference>
<dbReference type="GO" id="GO:0016491">
    <property type="term" value="F:oxidoreductase activity"/>
    <property type="evidence" value="ECO:0007669"/>
    <property type="project" value="UniProtKB-KW"/>
</dbReference>
<sequence>MSGSSAKKVIVVFGATGAQGGGVVKYLAANDDFAIRAITRSVDSNKAVALIADGHQVVSADLNKPETLPAAFEGAYGAFVVTSFWDPTSVSGENSEKAQAQRAISAAKAAGVQHFIWSTLPNSKKITEGKLEVKHFSDKAEVDDDVIAAGFKYYSFVYPPFYYQNLGTMMVPYPQEDGSKAWMFPISQSAKVVNAGDITEMGAVVAAAFAKPELSGSGARLAVGHKAISFGQMVETLNEQGHNFEWIQVPGDEKWDAMFSGALEFREMFDYWVMAGSYYGGKEAEAAYFEATEKLLPDFKFKTFAEWAEYNMPVEE</sequence>
<gene>
    <name evidence="5" type="ORF">ASEP1449_LOCUS14855</name>
</gene>
<keyword evidence="2" id="KW-0521">NADP</keyword>
<evidence type="ECO:0000313" key="5">
    <source>
        <dbReference type="EMBL" id="CAD9823021.1"/>
    </source>
</evidence>